<feature type="domain" description="FAD/NAD(P)-binding" evidence="3">
    <location>
        <begin position="3"/>
        <end position="304"/>
    </location>
</feature>
<dbReference type="InterPro" id="IPR036188">
    <property type="entry name" value="FAD/NAD-bd_sf"/>
</dbReference>
<dbReference type="AlphaFoldDB" id="A0AAW9TFV3"/>
<sequence length="461" mass="49016">MSHDVVIIGAGPAGMAAAIQASSFGLKALVLDEQPAPGGQRFRAIELQYRRLRAAGNDLPPSEQNGLDLIRRFRESETRFLDQASVWDISSGGRQISYLRHGQSFTIPANAVVAAPGAYERPVPLEGWHLPGVMSAGAAQTMLKTSGHPVKGRIVLLGCGPLLLLTARQLTNAGANVVGLLQTTGPADFLRAIPYLPAALRSTTLLKKGLQLLTQTPPVPKVFSLKQATIIGDNRVEGVKYQARGASGLIECDTVLLHFGVVPNTQLTRLAGVAHGWNDSQECWQPVVDEWQETSAENLMVAGDSGGILGDEAAEMSGRLSILRIAHRLGRISDQSLSTLAAPLQSGIKRLAAARAFIDTIFRTPETMLIPSGDTIVCRCEEVTAAQIAEANAFGASGLRHLKVQTRVGMGPCRAQMCSMAVTAMIAPKIRRGQPPPPPATVRAPIRPLTLGQLADAVVET</sequence>
<dbReference type="Pfam" id="PF04324">
    <property type="entry name" value="Fer2_BFD"/>
    <property type="match status" value="1"/>
</dbReference>
<dbReference type="PANTHER" id="PTHR42949">
    <property type="entry name" value="ANAEROBIC GLYCEROL-3-PHOSPHATE DEHYDROGENASE SUBUNIT B"/>
    <property type="match status" value="1"/>
</dbReference>
<protein>
    <submittedName>
        <fullName evidence="4">FAD-binding protein</fullName>
    </submittedName>
</protein>
<dbReference type="Gene3D" id="3.50.50.60">
    <property type="entry name" value="FAD/NAD(P)-binding domain"/>
    <property type="match status" value="2"/>
</dbReference>
<dbReference type="SUPFAM" id="SSF51905">
    <property type="entry name" value="FAD/NAD(P)-binding domain"/>
    <property type="match status" value="1"/>
</dbReference>
<name>A0AAW9TFV3_RHIML</name>
<dbReference type="EMBL" id="WISR01000047">
    <property type="protein sequence ID" value="MQW32123.1"/>
    <property type="molecule type" value="Genomic_DNA"/>
</dbReference>
<evidence type="ECO:0000313" key="5">
    <source>
        <dbReference type="Proteomes" id="UP000429484"/>
    </source>
</evidence>
<feature type="domain" description="BFD-like [2Fe-2S]-binding" evidence="2">
    <location>
        <begin position="376"/>
        <end position="427"/>
    </location>
</feature>
<dbReference type="CDD" id="cd19946">
    <property type="entry name" value="GlpA-like_Fer2_BFD-like"/>
    <property type="match status" value="1"/>
</dbReference>
<evidence type="ECO:0000313" key="4">
    <source>
        <dbReference type="EMBL" id="MQW32123.1"/>
    </source>
</evidence>
<reference evidence="4 5" key="1">
    <citation type="journal article" date="2013" name="Genome Biol.">
        <title>Comparative genomics of the core and accessory genomes of 48 Sinorhizobium strains comprising five genospecies.</title>
        <authorList>
            <person name="Sugawara M."/>
            <person name="Epstein B."/>
            <person name="Badgley B.D."/>
            <person name="Unno T."/>
            <person name="Xu L."/>
            <person name="Reese J."/>
            <person name="Gyaneshwar P."/>
            <person name="Denny R."/>
            <person name="Mudge J."/>
            <person name="Bharti A.K."/>
            <person name="Farmer A.D."/>
            <person name="May G.D."/>
            <person name="Woodward J.E."/>
            <person name="Medigue C."/>
            <person name="Vallenet D."/>
            <person name="Lajus A."/>
            <person name="Rouy Z."/>
            <person name="Martinez-Vaz B."/>
            <person name="Tiffin P."/>
            <person name="Young N.D."/>
            <person name="Sadowsky M.J."/>
        </authorList>
    </citation>
    <scope>NUCLEOTIDE SEQUENCE [LARGE SCALE GENOMIC DNA]</scope>
    <source>
        <strain evidence="4 5">N6B1</strain>
    </source>
</reference>
<dbReference type="RefSeq" id="WP_369598632.1">
    <property type="nucleotide sequence ID" value="NZ_WISR01000047.1"/>
</dbReference>
<evidence type="ECO:0000259" key="2">
    <source>
        <dbReference type="Pfam" id="PF04324"/>
    </source>
</evidence>
<comment type="caution">
    <text evidence="4">The sequence shown here is derived from an EMBL/GenBank/DDBJ whole genome shotgun (WGS) entry which is preliminary data.</text>
</comment>
<evidence type="ECO:0000259" key="3">
    <source>
        <dbReference type="Pfam" id="PF07992"/>
    </source>
</evidence>
<dbReference type="Gene3D" id="1.10.10.1100">
    <property type="entry name" value="BFD-like [2Fe-2S]-binding domain"/>
    <property type="match status" value="1"/>
</dbReference>
<dbReference type="InterPro" id="IPR007419">
    <property type="entry name" value="BFD-like_2Fe2S-bd_dom"/>
</dbReference>
<dbReference type="GO" id="GO:0016491">
    <property type="term" value="F:oxidoreductase activity"/>
    <property type="evidence" value="ECO:0007669"/>
    <property type="project" value="UniProtKB-KW"/>
</dbReference>
<dbReference type="PANTHER" id="PTHR42949:SF3">
    <property type="entry name" value="ANAEROBIC GLYCEROL-3-PHOSPHATE DEHYDROGENASE SUBUNIT B"/>
    <property type="match status" value="1"/>
</dbReference>
<dbReference type="InterPro" id="IPR017224">
    <property type="entry name" value="Opine_Oxase_asu/HCN_bsu"/>
</dbReference>
<dbReference type="InterPro" id="IPR023753">
    <property type="entry name" value="FAD/NAD-binding_dom"/>
</dbReference>
<organism evidence="4 5">
    <name type="scientific">Rhizobium meliloti</name>
    <name type="common">Ensifer meliloti</name>
    <name type="synonym">Sinorhizobium meliloti</name>
    <dbReference type="NCBI Taxonomy" id="382"/>
    <lineage>
        <taxon>Bacteria</taxon>
        <taxon>Pseudomonadati</taxon>
        <taxon>Pseudomonadota</taxon>
        <taxon>Alphaproteobacteria</taxon>
        <taxon>Hyphomicrobiales</taxon>
        <taxon>Rhizobiaceae</taxon>
        <taxon>Sinorhizobium/Ensifer group</taxon>
        <taxon>Sinorhizobium</taxon>
    </lineage>
</organism>
<proteinExistence type="predicted"/>
<accession>A0AAW9TFV3</accession>
<gene>
    <name evidence="4" type="ORF">GHK53_04520</name>
</gene>
<dbReference type="Proteomes" id="UP000429484">
    <property type="component" value="Unassembled WGS sequence"/>
</dbReference>
<dbReference type="Pfam" id="PF07992">
    <property type="entry name" value="Pyr_redox_2"/>
    <property type="match status" value="1"/>
</dbReference>
<dbReference type="PRINTS" id="PR00368">
    <property type="entry name" value="FADPNR"/>
</dbReference>
<keyword evidence="1" id="KW-0560">Oxidoreductase</keyword>
<dbReference type="InterPro" id="IPR051691">
    <property type="entry name" value="Metab_Enz_Cyan_OpOx_G3PDH"/>
</dbReference>
<dbReference type="PRINTS" id="PR00411">
    <property type="entry name" value="PNDRDTASEI"/>
</dbReference>
<dbReference type="InterPro" id="IPR041854">
    <property type="entry name" value="BFD-like_2Fe2S-bd_dom_sf"/>
</dbReference>
<dbReference type="PIRSF" id="PIRSF037495">
    <property type="entry name" value="Opine_OX_OoxA/HcnB"/>
    <property type="match status" value="1"/>
</dbReference>
<evidence type="ECO:0000256" key="1">
    <source>
        <dbReference type="ARBA" id="ARBA00023002"/>
    </source>
</evidence>